<dbReference type="AlphaFoldDB" id="A0A3R8TQJ7"/>
<dbReference type="EMBL" id="RSED01000020">
    <property type="protein sequence ID" value="RRS02593.1"/>
    <property type="molecule type" value="Genomic_DNA"/>
</dbReference>
<dbReference type="RefSeq" id="WP_125244954.1">
    <property type="nucleotide sequence ID" value="NZ_RSED01000020.1"/>
</dbReference>
<keyword evidence="1" id="KW-0812">Transmembrane</keyword>
<dbReference type="InterPro" id="IPR007621">
    <property type="entry name" value="TPM_dom"/>
</dbReference>
<dbReference type="PANTHER" id="PTHR30373:SF2">
    <property type="entry name" value="UPF0603 PROTEIN YGCG"/>
    <property type="match status" value="1"/>
</dbReference>
<proteinExistence type="predicted"/>
<feature type="transmembrane region" description="Helical" evidence="1">
    <location>
        <begin position="241"/>
        <end position="259"/>
    </location>
</feature>
<organism evidence="3 4">
    <name type="scientific">Aquabacterium soli</name>
    <dbReference type="NCBI Taxonomy" id="2493092"/>
    <lineage>
        <taxon>Bacteria</taxon>
        <taxon>Pseudomonadati</taxon>
        <taxon>Pseudomonadota</taxon>
        <taxon>Betaproteobacteria</taxon>
        <taxon>Burkholderiales</taxon>
        <taxon>Aquabacterium</taxon>
    </lineage>
</organism>
<keyword evidence="1" id="KW-0472">Membrane</keyword>
<dbReference type="OrthoDB" id="9810918at2"/>
<sequence length="307" mass="31479">MRTPRTVVLSPAAPLRLAHALAWLLLSLFLSVASAQELVAVPPLQARVTDLTGTLAADRVAALDAQLRAFEQRKGVQIAVLMVRSTRPEPVEQYALRVVEQWKLGRRKVDDGALLLVAKDDRTVRIEVGYGIEGALSDVVSRRIIDEVITPRLRQGDFDGGIAAGAEQIMRVIDGEALPAADPRRQGQTNDIGQAWPFLFVAALMLGGVLRNALGRLPGSLVTAGVLGAAAWQLVGTFAVAAVAGLAGFLVTLLGIGMGGHGGMHGRHRGGGWPGGGLGGGGGGFRGGGGGGGGGGGFGGGGASGRW</sequence>
<keyword evidence="1" id="KW-1133">Transmembrane helix</keyword>
<dbReference type="Proteomes" id="UP000269265">
    <property type="component" value="Unassembled WGS sequence"/>
</dbReference>
<evidence type="ECO:0000313" key="3">
    <source>
        <dbReference type="EMBL" id="RRS02593.1"/>
    </source>
</evidence>
<dbReference type="Gene3D" id="3.10.310.50">
    <property type="match status" value="1"/>
</dbReference>
<comment type="caution">
    <text evidence="3">The sequence shown here is derived from an EMBL/GenBank/DDBJ whole genome shotgun (WGS) entry which is preliminary data.</text>
</comment>
<gene>
    <name evidence="3" type="ORF">EIP75_19570</name>
</gene>
<feature type="domain" description="TPM" evidence="2">
    <location>
        <begin position="48"/>
        <end position="171"/>
    </location>
</feature>
<accession>A0A3R8TQJ7</accession>
<feature type="transmembrane region" description="Helical" evidence="1">
    <location>
        <begin position="192"/>
        <end position="210"/>
    </location>
</feature>
<dbReference type="Pfam" id="PF04536">
    <property type="entry name" value="TPM_phosphatase"/>
    <property type="match status" value="1"/>
</dbReference>
<evidence type="ECO:0000259" key="2">
    <source>
        <dbReference type="Pfam" id="PF04536"/>
    </source>
</evidence>
<dbReference type="PANTHER" id="PTHR30373">
    <property type="entry name" value="UPF0603 PROTEIN YGCG"/>
    <property type="match status" value="1"/>
</dbReference>
<evidence type="ECO:0000313" key="4">
    <source>
        <dbReference type="Proteomes" id="UP000269265"/>
    </source>
</evidence>
<evidence type="ECO:0000256" key="1">
    <source>
        <dbReference type="SAM" id="Phobius"/>
    </source>
</evidence>
<keyword evidence="4" id="KW-1185">Reference proteome</keyword>
<protein>
    <submittedName>
        <fullName evidence="3">YgcG family protein</fullName>
    </submittedName>
</protein>
<name>A0A3R8TQJ7_9BURK</name>
<reference evidence="3 4" key="1">
    <citation type="submission" date="2018-12" db="EMBL/GenBank/DDBJ databases">
        <title>The whole draft genome of Aquabacterium sp. SJQ9.</title>
        <authorList>
            <person name="Sun L."/>
            <person name="Gao X."/>
            <person name="Chen W."/>
            <person name="Huang K."/>
        </authorList>
    </citation>
    <scope>NUCLEOTIDE SEQUENCE [LARGE SCALE GENOMIC DNA]</scope>
    <source>
        <strain evidence="3 4">SJQ9</strain>
    </source>
</reference>